<evidence type="ECO:0000256" key="5">
    <source>
        <dbReference type="ARBA" id="ARBA00022801"/>
    </source>
</evidence>
<keyword evidence="1" id="KW-0808">Transferase</keyword>
<dbReference type="InterPro" id="IPR041373">
    <property type="entry name" value="RT_RNaseH"/>
</dbReference>
<organism evidence="9">
    <name type="scientific">Timema genevievae</name>
    <name type="common">Walking stick</name>
    <dbReference type="NCBI Taxonomy" id="629358"/>
    <lineage>
        <taxon>Eukaryota</taxon>
        <taxon>Metazoa</taxon>
        <taxon>Ecdysozoa</taxon>
        <taxon>Arthropoda</taxon>
        <taxon>Hexapoda</taxon>
        <taxon>Insecta</taxon>
        <taxon>Pterygota</taxon>
        <taxon>Neoptera</taxon>
        <taxon>Polyneoptera</taxon>
        <taxon>Phasmatodea</taxon>
        <taxon>Timematodea</taxon>
        <taxon>Timematoidea</taxon>
        <taxon>Timematidae</taxon>
        <taxon>Timema</taxon>
    </lineage>
</organism>
<dbReference type="EMBL" id="OE839611">
    <property type="protein sequence ID" value="CAD7587893.1"/>
    <property type="molecule type" value="Genomic_DNA"/>
</dbReference>
<dbReference type="InterPro" id="IPR012337">
    <property type="entry name" value="RNaseH-like_sf"/>
</dbReference>
<dbReference type="InterPro" id="IPR036397">
    <property type="entry name" value="RNaseH_sf"/>
</dbReference>
<dbReference type="InterPro" id="IPR001584">
    <property type="entry name" value="Integrase_cat-core"/>
</dbReference>
<dbReference type="SUPFAM" id="SSF47113">
    <property type="entry name" value="Histone-fold"/>
    <property type="match status" value="1"/>
</dbReference>
<keyword evidence="3" id="KW-0540">Nuclease</keyword>
<evidence type="ECO:0000256" key="6">
    <source>
        <dbReference type="ARBA" id="ARBA00022918"/>
    </source>
</evidence>
<evidence type="ECO:0000256" key="7">
    <source>
        <dbReference type="SAM" id="MobiDB-lite"/>
    </source>
</evidence>
<dbReference type="GO" id="GO:0016787">
    <property type="term" value="F:hydrolase activity"/>
    <property type="evidence" value="ECO:0007669"/>
    <property type="project" value="UniProtKB-KW"/>
</dbReference>
<keyword evidence="2" id="KW-0548">Nucleotidyltransferase</keyword>
<dbReference type="SUPFAM" id="SSF53098">
    <property type="entry name" value="Ribonuclease H-like"/>
    <property type="match status" value="1"/>
</dbReference>
<evidence type="ECO:0000259" key="8">
    <source>
        <dbReference type="PROSITE" id="PS50994"/>
    </source>
</evidence>
<dbReference type="GO" id="GO:0003676">
    <property type="term" value="F:nucleic acid binding"/>
    <property type="evidence" value="ECO:0007669"/>
    <property type="project" value="InterPro"/>
</dbReference>
<evidence type="ECO:0000256" key="4">
    <source>
        <dbReference type="ARBA" id="ARBA00022759"/>
    </source>
</evidence>
<sequence>MTEGNFQPIAYASCTLHKHETDYPTYKLEMLAVIFGIDKFRQYLEHGKFELHCDNQAVTWLLRHPRHPRQVGRIDAFSKFVWLIPLRKASANATMRVLDKEIFINFGLPCNLLSDNVSQFRFHAFRDMCFAKGIGHFTTSPCYPNPSHVECFHRNFKSALIVFHNVHHRQWNSNLTGKRTSQTPRERWERAWRLVKIAHEAVAWLIKHFLTPVTIQLWDPETGLPTRKAHEMFIAKLAQLAYEGSTKMPITLEYKHICEIVHNNSDYHFLKEIVPKKITYRRFKEIMEKEQLIANESDTSEDVTDNNSNDEEEEIKIVPQARNKTYGAKKK</sequence>
<keyword evidence="5" id="KW-0378">Hydrolase</keyword>
<dbReference type="PROSITE" id="PS50994">
    <property type="entry name" value="INTEGRASE"/>
    <property type="match status" value="1"/>
</dbReference>
<dbReference type="Gene3D" id="3.30.420.10">
    <property type="entry name" value="Ribonuclease H-like superfamily/Ribonuclease H"/>
    <property type="match status" value="1"/>
</dbReference>
<dbReference type="GO" id="GO:0003964">
    <property type="term" value="F:RNA-directed DNA polymerase activity"/>
    <property type="evidence" value="ECO:0007669"/>
    <property type="project" value="UniProtKB-KW"/>
</dbReference>
<dbReference type="GO" id="GO:0004519">
    <property type="term" value="F:endonuclease activity"/>
    <property type="evidence" value="ECO:0007669"/>
    <property type="project" value="UniProtKB-KW"/>
</dbReference>
<dbReference type="InterPro" id="IPR009072">
    <property type="entry name" value="Histone-fold"/>
</dbReference>
<dbReference type="Pfam" id="PF17917">
    <property type="entry name" value="RT_RNaseH"/>
    <property type="match status" value="1"/>
</dbReference>
<evidence type="ECO:0000313" key="9">
    <source>
        <dbReference type="EMBL" id="CAD7587893.1"/>
    </source>
</evidence>
<accession>A0A7R9PI70</accession>
<evidence type="ECO:0000256" key="3">
    <source>
        <dbReference type="ARBA" id="ARBA00022722"/>
    </source>
</evidence>
<feature type="compositionally biased region" description="Acidic residues" evidence="7">
    <location>
        <begin position="298"/>
        <end position="314"/>
    </location>
</feature>
<dbReference type="PANTHER" id="PTHR37984">
    <property type="entry name" value="PROTEIN CBG26694"/>
    <property type="match status" value="1"/>
</dbReference>
<dbReference type="SUPFAM" id="SSF56672">
    <property type="entry name" value="DNA/RNA polymerases"/>
    <property type="match status" value="1"/>
</dbReference>
<evidence type="ECO:0000256" key="2">
    <source>
        <dbReference type="ARBA" id="ARBA00022695"/>
    </source>
</evidence>
<name>A0A7R9PI70_TIMGE</name>
<dbReference type="InterPro" id="IPR043502">
    <property type="entry name" value="DNA/RNA_pol_sf"/>
</dbReference>
<evidence type="ECO:0000256" key="1">
    <source>
        <dbReference type="ARBA" id="ARBA00022679"/>
    </source>
</evidence>
<dbReference type="GO" id="GO:0042575">
    <property type="term" value="C:DNA polymerase complex"/>
    <property type="evidence" value="ECO:0007669"/>
    <property type="project" value="UniProtKB-ARBA"/>
</dbReference>
<dbReference type="GO" id="GO:0046982">
    <property type="term" value="F:protein heterodimerization activity"/>
    <property type="evidence" value="ECO:0007669"/>
    <property type="project" value="InterPro"/>
</dbReference>
<keyword evidence="4" id="KW-0255">Endonuclease</keyword>
<feature type="domain" description="Integrase catalytic" evidence="8">
    <location>
        <begin position="74"/>
        <end position="160"/>
    </location>
</feature>
<dbReference type="PANTHER" id="PTHR37984:SF5">
    <property type="entry name" value="PROTEIN NYNRIN-LIKE"/>
    <property type="match status" value="1"/>
</dbReference>
<dbReference type="GO" id="GO:0015074">
    <property type="term" value="P:DNA integration"/>
    <property type="evidence" value="ECO:0007669"/>
    <property type="project" value="InterPro"/>
</dbReference>
<dbReference type="Gene3D" id="1.10.20.10">
    <property type="entry name" value="Histone, subunit A"/>
    <property type="match status" value="1"/>
</dbReference>
<gene>
    <name evidence="9" type="ORF">TGEB3V08_LOCUS2041</name>
</gene>
<dbReference type="InterPro" id="IPR050951">
    <property type="entry name" value="Retrovirus_Pol_polyprotein"/>
</dbReference>
<proteinExistence type="predicted"/>
<protein>
    <recommendedName>
        <fullName evidence="8">Integrase catalytic domain-containing protein</fullName>
    </recommendedName>
</protein>
<keyword evidence="6" id="KW-0695">RNA-directed DNA polymerase</keyword>
<dbReference type="AlphaFoldDB" id="A0A7R9PI70"/>
<reference evidence="9" key="1">
    <citation type="submission" date="2020-11" db="EMBL/GenBank/DDBJ databases">
        <authorList>
            <person name="Tran Van P."/>
        </authorList>
    </citation>
    <scope>NUCLEOTIDE SEQUENCE</scope>
</reference>
<feature type="region of interest" description="Disordered" evidence="7">
    <location>
        <begin position="294"/>
        <end position="331"/>
    </location>
</feature>